<proteinExistence type="predicted"/>
<dbReference type="Pfam" id="PF16137">
    <property type="entry name" value="DUF4845"/>
    <property type="match status" value="1"/>
</dbReference>
<keyword evidence="1" id="KW-1133">Transmembrane helix</keyword>
<dbReference type="PATRIC" id="fig|1440762.4.peg.1391"/>
<reference evidence="2 3" key="1">
    <citation type="journal article" date="2015" name="Antonie Van Leeuwenhoek">
        <title>A phylogenomic and molecular marker based taxonomic framework for the order Xanthomonadales: proposal to transfer the families Algiphilaceae and Solimonadaceae to the order Nevskiales ord. nov. and to create a new family within the order Xanthomonadales, the family Rhodanobacteraceae fam. nov., containing the genus Rhodanobacter and its closest relatives.</title>
        <authorList>
            <person name="Naushad S."/>
            <person name="Adeolu M."/>
            <person name="Wong S."/>
            <person name="Sohail M."/>
            <person name="Schellhorn H.E."/>
            <person name="Gupta R.S."/>
        </authorList>
    </citation>
    <scope>NUCLEOTIDE SEQUENCE [LARGE SCALE GENOMIC DNA]</scope>
    <source>
        <strain evidence="2 3">DSM 16301</strain>
    </source>
</reference>
<dbReference type="RefSeq" id="WP_046971635.1">
    <property type="nucleotide sequence ID" value="NZ_JPLA01000024.1"/>
</dbReference>
<keyword evidence="1" id="KW-0472">Membrane</keyword>
<evidence type="ECO:0000256" key="1">
    <source>
        <dbReference type="SAM" id="Phobius"/>
    </source>
</evidence>
<dbReference type="OrthoDB" id="5734946at2"/>
<feature type="transmembrane region" description="Helical" evidence="1">
    <location>
        <begin position="7"/>
        <end position="28"/>
    </location>
</feature>
<dbReference type="AlphaFoldDB" id="A0A0G9H823"/>
<name>A0A0G9H823_9GAMM</name>
<dbReference type="STRING" id="1440762.Y882_09485"/>
<keyword evidence="1" id="KW-0812">Transmembrane</keyword>
<protein>
    <recommendedName>
        <fullName evidence="4">DUF4845 domain-containing protein</fullName>
    </recommendedName>
</protein>
<sequence length="125" mass="13995">MKSKQTGITLIGFLVVLVVVGFFGYMAMKLVPAYTEFMGVTKAMNQLASEDGPKSVTQVRNDLMKKLDFQYVSDDTITPQDINIKRTGNATSLNVSYDKRIPFMYNIDFLLHFEKSVALQGNVEG</sequence>
<evidence type="ECO:0000313" key="3">
    <source>
        <dbReference type="Proteomes" id="UP000035481"/>
    </source>
</evidence>
<comment type="caution">
    <text evidence="2">The sequence shown here is derived from an EMBL/GenBank/DDBJ whole genome shotgun (WGS) entry which is preliminary data.</text>
</comment>
<gene>
    <name evidence="2" type="ORF">Y882_09485</name>
</gene>
<dbReference type="EMBL" id="JPLA01000024">
    <property type="protein sequence ID" value="KLD63847.1"/>
    <property type="molecule type" value="Genomic_DNA"/>
</dbReference>
<organism evidence="2 3">
    <name type="scientific">Dyella japonica DSM 16301</name>
    <dbReference type="NCBI Taxonomy" id="1440762"/>
    <lineage>
        <taxon>Bacteria</taxon>
        <taxon>Pseudomonadati</taxon>
        <taxon>Pseudomonadota</taxon>
        <taxon>Gammaproteobacteria</taxon>
        <taxon>Lysobacterales</taxon>
        <taxon>Rhodanobacteraceae</taxon>
        <taxon>Dyella</taxon>
    </lineage>
</organism>
<accession>A0A0G9H823</accession>
<dbReference type="Proteomes" id="UP000035481">
    <property type="component" value="Unassembled WGS sequence"/>
</dbReference>
<evidence type="ECO:0000313" key="2">
    <source>
        <dbReference type="EMBL" id="KLD63847.1"/>
    </source>
</evidence>
<evidence type="ECO:0008006" key="4">
    <source>
        <dbReference type="Google" id="ProtNLM"/>
    </source>
</evidence>
<dbReference type="InterPro" id="IPR032314">
    <property type="entry name" value="DUF4845"/>
</dbReference>